<feature type="compositionally biased region" description="Low complexity" evidence="2">
    <location>
        <begin position="198"/>
        <end position="220"/>
    </location>
</feature>
<sequence length="312" mass="32720">MKPSDAPAIDVATSPVSNISTSALDLSFPADDVCCAARCEPDDVDDDFLASPASLSPTSVHSSSSSSASSSSVASSRFPRVVYGAGTVAQLAKELGRLHLSSPLVVSSPSRIALSRRIQTLIPNLDSRILDSAFVGVPGSVVDDVLDGIADRDAVVSVGGASAVGLASAISCRAGIPHICIPTTYSGSEMMPPLLGASSARHLSRTSSSDDSTPSVCSSSSRRRHRHRHRHHHRHRRYSRLPPATQQHLTSTVRDPRVPPSVVIYDEELTASSSTCFFAPSATVALARSTEARSPAAEDDVAPWSYISLPGV</sequence>
<gene>
    <name evidence="4" type="ORF">GQ602_000052</name>
</gene>
<protein>
    <submittedName>
        <fullName evidence="4">Maleylacetate reductase</fullName>
    </submittedName>
</protein>
<proteinExistence type="predicted"/>
<dbReference type="InterPro" id="IPR001670">
    <property type="entry name" value="ADH_Fe/GldA"/>
</dbReference>
<comment type="caution">
    <text evidence="4">The sequence shown here is derived from an EMBL/GenBank/DDBJ whole genome shotgun (WGS) entry which is preliminary data.</text>
</comment>
<dbReference type="OrthoDB" id="3360544at2759"/>
<dbReference type="Proteomes" id="UP000562929">
    <property type="component" value="Unassembled WGS sequence"/>
</dbReference>
<evidence type="ECO:0000256" key="2">
    <source>
        <dbReference type="SAM" id="MobiDB-lite"/>
    </source>
</evidence>
<dbReference type="GO" id="GO:0046872">
    <property type="term" value="F:metal ion binding"/>
    <property type="evidence" value="ECO:0007669"/>
    <property type="project" value="InterPro"/>
</dbReference>
<keyword evidence="1" id="KW-0560">Oxidoreductase</keyword>
<evidence type="ECO:0000256" key="1">
    <source>
        <dbReference type="ARBA" id="ARBA00023002"/>
    </source>
</evidence>
<feature type="domain" description="Alcohol dehydrogenase iron-type/glycerol dehydrogenase GldA" evidence="3">
    <location>
        <begin position="80"/>
        <end position="205"/>
    </location>
</feature>
<feature type="region of interest" description="Disordered" evidence="2">
    <location>
        <begin position="198"/>
        <end position="255"/>
    </location>
</feature>
<dbReference type="Pfam" id="PF00465">
    <property type="entry name" value="Fe-ADH"/>
    <property type="match status" value="1"/>
</dbReference>
<dbReference type="AlphaFoldDB" id="A0A8H4QBG2"/>
<dbReference type="EMBL" id="JAACLJ010000001">
    <property type="protein sequence ID" value="KAF4594439.1"/>
    <property type="molecule type" value="Genomic_DNA"/>
</dbReference>
<dbReference type="SUPFAM" id="SSF56796">
    <property type="entry name" value="Dehydroquinate synthase-like"/>
    <property type="match status" value="1"/>
</dbReference>
<accession>A0A8H4QBG2</accession>
<evidence type="ECO:0000313" key="5">
    <source>
        <dbReference type="Proteomes" id="UP000562929"/>
    </source>
</evidence>
<evidence type="ECO:0000259" key="3">
    <source>
        <dbReference type="Pfam" id="PF00465"/>
    </source>
</evidence>
<organism evidence="4 5">
    <name type="scientific">Ophiocordyceps camponoti-floridani</name>
    <dbReference type="NCBI Taxonomy" id="2030778"/>
    <lineage>
        <taxon>Eukaryota</taxon>
        <taxon>Fungi</taxon>
        <taxon>Dikarya</taxon>
        <taxon>Ascomycota</taxon>
        <taxon>Pezizomycotina</taxon>
        <taxon>Sordariomycetes</taxon>
        <taxon>Hypocreomycetidae</taxon>
        <taxon>Hypocreales</taxon>
        <taxon>Ophiocordycipitaceae</taxon>
        <taxon>Ophiocordyceps</taxon>
    </lineage>
</organism>
<name>A0A8H4QBG2_9HYPO</name>
<evidence type="ECO:0000313" key="4">
    <source>
        <dbReference type="EMBL" id="KAF4594439.1"/>
    </source>
</evidence>
<reference evidence="4 5" key="1">
    <citation type="journal article" date="2020" name="G3 (Bethesda)">
        <title>Genetic Underpinnings of Host Manipulation by Ophiocordyceps as Revealed by Comparative Transcriptomics.</title>
        <authorList>
            <person name="Will I."/>
            <person name="Das B."/>
            <person name="Trinh T."/>
            <person name="Brachmann A."/>
            <person name="Ohm R.A."/>
            <person name="de Bekker C."/>
        </authorList>
    </citation>
    <scope>NUCLEOTIDE SEQUENCE [LARGE SCALE GENOMIC DNA]</scope>
    <source>
        <strain evidence="4 5">EC05</strain>
    </source>
</reference>
<dbReference type="GO" id="GO:0016491">
    <property type="term" value="F:oxidoreductase activity"/>
    <property type="evidence" value="ECO:0007669"/>
    <property type="project" value="UniProtKB-KW"/>
</dbReference>
<keyword evidence="5" id="KW-1185">Reference proteome</keyword>
<feature type="compositionally biased region" description="Basic residues" evidence="2">
    <location>
        <begin position="221"/>
        <end position="239"/>
    </location>
</feature>
<dbReference type="Gene3D" id="3.40.50.1970">
    <property type="match status" value="1"/>
</dbReference>
<feature type="compositionally biased region" description="Polar residues" evidence="2">
    <location>
        <begin position="244"/>
        <end position="253"/>
    </location>
</feature>